<evidence type="ECO:0000259" key="1">
    <source>
        <dbReference type="Pfam" id="PF08044"/>
    </source>
</evidence>
<name>A0ABU7LIJ2_9NOCA</name>
<organism evidence="2 3">
    <name type="scientific">Rhodococcus artemisiae</name>
    <dbReference type="NCBI Taxonomy" id="714159"/>
    <lineage>
        <taxon>Bacteria</taxon>
        <taxon>Bacillati</taxon>
        <taxon>Actinomycetota</taxon>
        <taxon>Actinomycetes</taxon>
        <taxon>Mycobacteriales</taxon>
        <taxon>Nocardiaceae</taxon>
        <taxon>Rhodococcus</taxon>
    </lineage>
</organism>
<dbReference type="Proteomes" id="UP001336020">
    <property type="component" value="Unassembled WGS sequence"/>
</dbReference>
<keyword evidence="3" id="KW-1185">Reference proteome</keyword>
<protein>
    <submittedName>
        <fullName evidence="2">DUF1707 domain-containing protein</fullName>
    </submittedName>
</protein>
<comment type="caution">
    <text evidence="2">The sequence shown here is derived from an EMBL/GenBank/DDBJ whole genome shotgun (WGS) entry which is preliminary data.</text>
</comment>
<accession>A0ABU7LIJ2</accession>
<reference evidence="2 3" key="1">
    <citation type="submission" date="2023-07" db="EMBL/GenBank/DDBJ databases">
        <authorList>
            <person name="Girao M."/>
            <person name="Carvalho M.F."/>
        </authorList>
    </citation>
    <scope>NUCLEOTIDE SEQUENCE [LARGE SCALE GENOMIC DNA]</scope>
    <source>
        <strain evidence="2 3">YIM65754</strain>
    </source>
</reference>
<dbReference type="InterPro" id="IPR012551">
    <property type="entry name" value="DUF1707_SHOCT-like"/>
</dbReference>
<dbReference type="Pfam" id="PF08044">
    <property type="entry name" value="DUF1707"/>
    <property type="match status" value="1"/>
</dbReference>
<proteinExistence type="predicted"/>
<evidence type="ECO:0000313" key="3">
    <source>
        <dbReference type="Proteomes" id="UP001336020"/>
    </source>
</evidence>
<gene>
    <name evidence="2" type="ORF">Q7514_28045</name>
</gene>
<evidence type="ECO:0000313" key="2">
    <source>
        <dbReference type="EMBL" id="MEE2061383.1"/>
    </source>
</evidence>
<sequence>MTDRPDEHDLRLSDDERLHALNVISEHFAAGRLDADEFYERSGEIAAARALDPLRNAFRGLPGGAPLEVVDNRIRKVSTEIAETTPVGTPSRSAETELSSLLRRGNLVESLDWVIIGITLVTFLVLNNVFDWDHAWLVWPSLIVTLGLPRLIFNYSDSDEELYEELKESENEERKKRLKQAADRIKQLESNDRDN</sequence>
<dbReference type="RefSeq" id="WP_330136535.1">
    <property type="nucleotide sequence ID" value="NZ_JAUTXY010000017.1"/>
</dbReference>
<dbReference type="EMBL" id="JAUTXY010000017">
    <property type="protein sequence ID" value="MEE2061383.1"/>
    <property type="molecule type" value="Genomic_DNA"/>
</dbReference>
<feature type="domain" description="DUF1707" evidence="1">
    <location>
        <begin position="10"/>
        <end position="62"/>
    </location>
</feature>